<proteinExistence type="predicted"/>
<dbReference type="Proteomes" id="UP001195422">
    <property type="component" value="Unassembled WGS sequence"/>
</dbReference>
<dbReference type="EMBL" id="JAGIOJ010000001">
    <property type="protein sequence ID" value="MBP2398757.1"/>
    <property type="molecule type" value="Genomic_DNA"/>
</dbReference>
<dbReference type="RefSeq" id="WP_188947532.1">
    <property type="nucleotide sequence ID" value="NZ_BMPH01000003.1"/>
</dbReference>
<evidence type="ECO:0000256" key="1">
    <source>
        <dbReference type="SAM" id="MobiDB-lite"/>
    </source>
</evidence>
<name>A0ABS4XR54_GLUPR</name>
<reference evidence="2 3" key="1">
    <citation type="submission" date="2021-03" db="EMBL/GenBank/DDBJ databases">
        <title>Sequencing the genomes of 1000 actinobacteria strains.</title>
        <authorList>
            <person name="Klenk H.-P."/>
        </authorList>
    </citation>
    <scope>NUCLEOTIDE SEQUENCE [LARGE SCALE GENOMIC DNA]</scope>
    <source>
        <strain evidence="2 3">DSM 20168</strain>
    </source>
</reference>
<accession>A0ABS4XR54</accession>
<sequence length="66" mass="7757">MTYIARAEKPETLNHSDGGKHSWEVESRHWTSEGEVLYQLCSTCSCRRLQLRPFMLQSSLHVHELR</sequence>
<protein>
    <submittedName>
        <fullName evidence="2">Uncharacterized protein</fullName>
    </submittedName>
</protein>
<comment type="caution">
    <text evidence="2">The sequence shown here is derived from an EMBL/GenBank/DDBJ whole genome shotgun (WGS) entry which is preliminary data.</text>
</comment>
<gene>
    <name evidence="2" type="ORF">JOF39_001838</name>
</gene>
<evidence type="ECO:0000313" key="2">
    <source>
        <dbReference type="EMBL" id="MBP2398757.1"/>
    </source>
</evidence>
<feature type="region of interest" description="Disordered" evidence="1">
    <location>
        <begin position="1"/>
        <end position="21"/>
    </location>
</feature>
<keyword evidence="3" id="KW-1185">Reference proteome</keyword>
<organism evidence="2 3">
    <name type="scientific">Glutamicibacter protophormiae</name>
    <name type="common">Brevibacterium protophormiae</name>
    <dbReference type="NCBI Taxonomy" id="37930"/>
    <lineage>
        <taxon>Bacteria</taxon>
        <taxon>Bacillati</taxon>
        <taxon>Actinomycetota</taxon>
        <taxon>Actinomycetes</taxon>
        <taxon>Micrococcales</taxon>
        <taxon>Micrococcaceae</taxon>
        <taxon>Glutamicibacter</taxon>
    </lineage>
</organism>
<evidence type="ECO:0000313" key="3">
    <source>
        <dbReference type="Proteomes" id="UP001195422"/>
    </source>
</evidence>